<dbReference type="InterPro" id="IPR039425">
    <property type="entry name" value="RNA_pol_sigma-70-like"/>
</dbReference>
<keyword evidence="5" id="KW-0804">Transcription</keyword>
<evidence type="ECO:0000256" key="1">
    <source>
        <dbReference type="ARBA" id="ARBA00010641"/>
    </source>
</evidence>
<evidence type="ECO:0008006" key="10">
    <source>
        <dbReference type="Google" id="ProtNLM"/>
    </source>
</evidence>
<dbReference type="InterPro" id="IPR013325">
    <property type="entry name" value="RNA_pol_sigma_r2"/>
</dbReference>
<dbReference type="Gene3D" id="1.10.1740.10">
    <property type="match status" value="1"/>
</dbReference>
<dbReference type="AlphaFoldDB" id="A0A2G9ZAA2"/>
<evidence type="ECO:0000256" key="5">
    <source>
        <dbReference type="ARBA" id="ARBA00023163"/>
    </source>
</evidence>
<comment type="caution">
    <text evidence="8">The sequence shown here is derived from an EMBL/GenBank/DDBJ whole genome shotgun (WGS) entry which is preliminary data.</text>
</comment>
<feature type="domain" description="RNA polymerase sigma-70 region 2" evidence="6">
    <location>
        <begin position="33"/>
        <end position="99"/>
    </location>
</feature>
<accession>A0A2G9ZAA2</accession>
<gene>
    <name evidence="8" type="ORF">COX26_00505</name>
</gene>
<protein>
    <recommendedName>
        <fullName evidence="10">RNA polymerase subunit sigma-24</fullName>
    </recommendedName>
</protein>
<evidence type="ECO:0000259" key="6">
    <source>
        <dbReference type="Pfam" id="PF04542"/>
    </source>
</evidence>
<proteinExistence type="inferred from homology"/>
<dbReference type="PANTHER" id="PTHR43133:SF8">
    <property type="entry name" value="RNA POLYMERASE SIGMA FACTOR HI_1459-RELATED"/>
    <property type="match status" value="1"/>
</dbReference>
<dbReference type="SUPFAM" id="SSF88659">
    <property type="entry name" value="Sigma3 and sigma4 domains of RNA polymerase sigma factors"/>
    <property type="match status" value="1"/>
</dbReference>
<organism evidence="8 9">
    <name type="scientific">Candidatus Jorgensenbacteria bacterium CG23_combo_of_CG06-09_8_20_14_all_54_14</name>
    <dbReference type="NCBI Taxonomy" id="1974595"/>
    <lineage>
        <taxon>Bacteria</taxon>
        <taxon>Candidatus Joergenseniibacteriota</taxon>
    </lineage>
</organism>
<dbReference type="GO" id="GO:0006352">
    <property type="term" value="P:DNA-templated transcription initiation"/>
    <property type="evidence" value="ECO:0007669"/>
    <property type="project" value="InterPro"/>
</dbReference>
<keyword evidence="4" id="KW-0238">DNA-binding</keyword>
<evidence type="ECO:0000313" key="8">
    <source>
        <dbReference type="EMBL" id="PIP30083.1"/>
    </source>
</evidence>
<name>A0A2G9ZAA2_9BACT</name>
<dbReference type="EMBL" id="PCRZ01000011">
    <property type="protein sequence ID" value="PIP30083.1"/>
    <property type="molecule type" value="Genomic_DNA"/>
</dbReference>
<dbReference type="PANTHER" id="PTHR43133">
    <property type="entry name" value="RNA POLYMERASE ECF-TYPE SIGMA FACTO"/>
    <property type="match status" value="1"/>
</dbReference>
<dbReference type="Proteomes" id="UP000228812">
    <property type="component" value="Unassembled WGS sequence"/>
</dbReference>
<keyword evidence="2" id="KW-0805">Transcription regulation</keyword>
<evidence type="ECO:0000259" key="7">
    <source>
        <dbReference type="Pfam" id="PF08281"/>
    </source>
</evidence>
<keyword evidence="3" id="KW-0731">Sigma factor</keyword>
<dbReference type="InterPro" id="IPR013249">
    <property type="entry name" value="RNA_pol_sigma70_r4_t2"/>
</dbReference>
<dbReference type="NCBIfam" id="TIGR02937">
    <property type="entry name" value="sigma70-ECF"/>
    <property type="match status" value="1"/>
</dbReference>
<feature type="domain" description="RNA polymerase sigma factor 70 region 4 type 2" evidence="7">
    <location>
        <begin position="139"/>
        <end position="191"/>
    </location>
</feature>
<dbReference type="InterPro" id="IPR036388">
    <property type="entry name" value="WH-like_DNA-bd_sf"/>
</dbReference>
<dbReference type="SUPFAM" id="SSF88946">
    <property type="entry name" value="Sigma2 domain of RNA polymerase sigma factors"/>
    <property type="match status" value="1"/>
</dbReference>
<dbReference type="Pfam" id="PF04542">
    <property type="entry name" value="Sigma70_r2"/>
    <property type="match status" value="1"/>
</dbReference>
<evidence type="ECO:0000256" key="2">
    <source>
        <dbReference type="ARBA" id="ARBA00023015"/>
    </source>
</evidence>
<sequence length="197" mass="23038">MRRLRANMFTNVITDEQLVEWCLRGDEAALRTLFERHLAPVYAFVHRYVGNDDDAKDVVQETFVRAWRHLRTFDQTKRFKTWLFTIAKNTSLNFLKKKKPATFSELTRERGEGEDMFEESLEDPAPSLEELFDVVRTAEELGGAIAELPPPHRMVLLLYYQDQFTFKEIAGIVGEPLNTVKSRHRRALIALRKLLVR</sequence>
<reference evidence="8 9" key="1">
    <citation type="submission" date="2017-09" db="EMBL/GenBank/DDBJ databases">
        <title>Depth-based differentiation of microbial function through sediment-hosted aquifers and enrichment of novel symbionts in the deep terrestrial subsurface.</title>
        <authorList>
            <person name="Probst A.J."/>
            <person name="Ladd B."/>
            <person name="Jarett J.K."/>
            <person name="Geller-Mcgrath D.E."/>
            <person name="Sieber C.M."/>
            <person name="Emerson J.B."/>
            <person name="Anantharaman K."/>
            <person name="Thomas B.C."/>
            <person name="Malmstrom R."/>
            <person name="Stieglmeier M."/>
            <person name="Klingl A."/>
            <person name="Woyke T."/>
            <person name="Ryan C.M."/>
            <person name="Banfield J.F."/>
        </authorList>
    </citation>
    <scope>NUCLEOTIDE SEQUENCE [LARGE SCALE GENOMIC DNA]</scope>
    <source>
        <strain evidence="8">CG23_combo_of_CG06-09_8_20_14_all_54_14</strain>
    </source>
</reference>
<dbReference type="GO" id="GO:0016987">
    <property type="term" value="F:sigma factor activity"/>
    <property type="evidence" value="ECO:0007669"/>
    <property type="project" value="UniProtKB-KW"/>
</dbReference>
<dbReference type="CDD" id="cd06171">
    <property type="entry name" value="Sigma70_r4"/>
    <property type="match status" value="1"/>
</dbReference>
<dbReference type="InterPro" id="IPR013324">
    <property type="entry name" value="RNA_pol_sigma_r3/r4-like"/>
</dbReference>
<evidence type="ECO:0000256" key="3">
    <source>
        <dbReference type="ARBA" id="ARBA00023082"/>
    </source>
</evidence>
<evidence type="ECO:0000256" key="4">
    <source>
        <dbReference type="ARBA" id="ARBA00023125"/>
    </source>
</evidence>
<dbReference type="Pfam" id="PF08281">
    <property type="entry name" value="Sigma70_r4_2"/>
    <property type="match status" value="1"/>
</dbReference>
<dbReference type="InterPro" id="IPR007627">
    <property type="entry name" value="RNA_pol_sigma70_r2"/>
</dbReference>
<dbReference type="InterPro" id="IPR014284">
    <property type="entry name" value="RNA_pol_sigma-70_dom"/>
</dbReference>
<dbReference type="Gene3D" id="1.10.10.10">
    <property type="entry name" value="Winged helix-like DNA-binding domain superfamily/Winged helix DNA-binding domain"/>
    <property type="match status" value="1"/>
</dbReference>
<evidence type="ECO:0000313" key="9">
    <source>
        <dbReference type="Proteomes" id="UP000228812"/>
    </source>
</evidence>
<comment type="similarity">
    <text evidence="1">Belongs to the sigma-70 factor family. ECF subfamily.</text>
</comment>
<dbReference type="GO" id="GO:0003677">
    <property type="term" value="F:DNA binding"/>
    <property type="evidence" value="ECO:0007669"/>
    <property type="project" value="UniProtKB-KW"/>
</dbReference>